<dbReference type="EMBL" id="WEHW01000028">
    <property type="protein sequence ID" value="KAB7650795.1"/>
    <property type="molecule type" value="Genomic_DNA"/>
</dbReference>
<name>A0AAI9SCL3_9BURK</name>
<evidence type="ECO:0000313" key="2">
    <source>
        <dbReference type="Proteomes" id="UP000469462"/>
    </source>
</evidence>
<accession>A0AAI9SCL3</accession>
<sequence>MRKPFSVSVFARLLSTEMSEVKNLPAAYLSECADAADDLSASIADVLEESADSLHDDDAGFTPLTRIASLQSLCASNLRLLNDVRNLLSWANANALSAPSAPAAPIRGKASADVKALTEAAQLMGERLAPVDVKTNHMAIYPAIELARGIADVLANKAACAGLIAAHVDADGADELAADLAQLARFASKLAEALPEIDGATAVWGDVDDEEEEL</sequence>
<proteinExistence type="predicted"/>
<dbReference type="Proteomes" id="UP000469462">
    <property type="component" value="Unassembled WGS sequence"/>
</dbReference>
<protein>
    <submittedName>
        <fullName evidence="1">Uncharacterized protein</fullName>
    </submittedName>
</protein>
<keyword evidence="2" id="KW-1185">Reference proteome</keyword>
<dbReference type="AlphaFoldDB" id="A0AAI9SCL3"/>
<evidence type="ECO:0000313" key="1">
    <source>
        <dbReference type="EMBL" id="KAB7650795.1"/>
    </source>
</evidence>
<dbReference type="RefSeq" id="WP_139688055.1">
    <property type="nucleotide sequence ID" value="NZ_WEHW01000028.1"/>
</dbReference>
<reference evidence="1 2" key="1">
    <citation type="submission" date="2019-10" db="EMBL/GenBank/DDBJ databases">
        <title>Genome diversity of Sutterella seckii.</title>
        <authorList>
            <person name="Chaplin A.V."/>
            <person name="Sokolova S.R."/>
            <person name="Mosin K.A."/>
            <person name="Ivanova E.L."/>
            <person name="Kochetkova T.O."/>
            <person name="Goltsov A.Y."/>
            <person name="Trofimov D.Y."/>
            <person name="Efimov B.A."/>
        </authorList>
    </citation>
    <scope>NUCLEOTIDE SEQUENCE [LARGE SCALE GENOMIC DNA]</scope>
    <source>
        <strain evidence="1 2">ASD3426</strain>
    </source>
</reference>
<gene>
    <name evidence="1" type="ORF">GBM96_07775</name>
</gene>
<comment type="caution">
    <text evidence="1">The sequence shown here is derived from an EMBL/GenBank/DDBJ whole genome shotgun (WGS) entry which is preliminary data.</text>
</comment>
<organism evidence="1 2">
    <name type="scientific">Sutterella seckii</name>
    <dbReference type="NCBI Taxonomy" id="1944635"/>
    <lineage>
        <taxon>Bacteria</taxon>
        <taxon>Pseudomonadati</taxon>
        <taxon>Pseudomonadota</taxon>
        <taxon>Betaproteobacteria</taxon>
        <taxon>Burkholderiales</taxon>
        <taxon>Sutterellaceae</taxon>
        <taxon>Sutterella</taxon>
    </lineage>
</organism>